<dbReference type="GO" id="GO:0016747">
    <property type="term" value="F:acyltransferase activity, transferring groups other than amino-acyl groups"/>
    <property type="evidence" value="ECO:0007669"/>
    <property type="project" value="InterPro"/>
</dbReference>
<dbReference type="EC" id="2.3.-.-" evidence="4"/>
<dbReference type="SUPFAM" id="SSF55729">
    <property type="entry name" value="Acyl-CoA N-acyltransferases (Nat)"/>
    <property type="match status" value="1"/>
</dbReference>
<dbReference type="CDD" id="cd04301">
    <property type="entry name" value="NAT_SF"/>
    <property type="match status" value="1"/>
</dbReference>
<dbReference type="Pfam" id="PF00583">
    <property type="entry name" value="Acetyltransf_1"/>
    <property type="match status" value="1"/>
</dbReference>
<dbReference type="InterPro" id="IPR050832">
    <property type="entry name" value="Bact_Acetyltransf"/>
</dbReference>
<dbReference type="PATRIC" id="fig|348824.6.peg.1246"/>
<feature type="domain" description="N-acetyltransferase" evidence="3">
    <location>
        <begin position="1"/>
        <end position="169"/>
    </location>
</feature>
<evidence type="ECO:0000259" key="3">
    <source>
        <dbReference type="PROSITE" id="PS51186"/>
    </source>
</evidence>
<keyword evidence="1 4" id="KW-0808">Transferase</keyword>
<evidence type="ECO:0000256" key="1">
    <source>
        <dbReference type="ARBA" id="ARBA00022679"/>
    </source>
</evidence>
<dbReference type="Proteomes" id="UP000019443">
    <property type="component" value="Chromosome"/>
</dbReference>
<evidence type="ECO:0000256" key="2">
    <source>
        <dbReference type="ARBA" id="ARBA00023315"/>
    </source>
</evidence>
<dbReference type="HOGENOM" id="CLU_095996_1_0_5"/>
<name>W6R7B4_9HYPH</name>
<dbReference type="InterPro" id="IPR008125">
    <property type="entry name" value="Streptothricin_AcTrfase"/>
</dbReference>
<accession>W6R7B4</accession>
<dbReference type="AlphaFoldDB" id="W6R7B4"/>
<dbReference type="EMBL" id="HG916852">
    <property type="protein sequence ID" value="CDM56829.1"/>
    <property type="molecule type" value="Genomic_DNA"/>
</dbReference>
<gene>
    <name evidence="4" type="ORF">LPU83_1155</name>
</gene>
<dbReference type="Gene3D" id="3.40.630.30">
    <property type="match status" value="1"/>
</dbReference>
<protein>
    <submittedName>
        <fullName evidence="4">Streptothricin acetyltransferase</fullName>
        <ecNumber evidence="4">2.3.-.-</ecNumber>
    </submittedName>
</protein>
<reference evidence="4" key="1">
    <citation type="submission" date="2013-11" db="EMBL/GenBank/DDBJ databases">
        <title>Draft genome sequence of the broad-host-range Rhizobium sp. LPU83 strain, a member of the low-genetic diversity Oregon-like Rhizobium sp. group.</title>
        <authorList>
            <person name="Wibberg D."/>
            <person name="Puehler A."/>
            <person name="Schlueter A."/>
        </authorList>
    </citation>
    <scope>NUCLEOTIDE SEQUENCE [LARGE SCALE GENOMIC DNA]</scope>
    <source>
        <strain evidence="4">LPU83</strain>
    </source>
</reference>
<dbReference type="eggNOG" id="COG0456">
    <property type="taxonomic scope" value="Bacteria"/>
</dbReference>
<dbReference type="InterPro" id="IPR016181">
    <property type="entry name" value="Acyl_CoA_acyltransferase"/>
</dbReference>
<proteinExistence type="predicted"/>
<dbReference type="PANTHER" id="PTHR43877">
    <property type="entry name" value="AMINOALKYLPHOSPHONATE N-ACETYLTRANSFERASE-RELATED-RELATED"/>
    <property type="match status" value="1"/>
</dbReference>
<dbReference type="PROSITE" id="PS51186">
    <property type="entry name" value="GNAT"/>
    <property type="match status" value="1"/>
</dbReference>
<organism evidence="4 5">
    <name type="scientific">Rhizobium favelukesii</name>
    <dbReference type="NCBI Taxonomy" id="348824"/>
    <lineage>
        <taxon>Bacteria</taxon>
        <taxon>Pseudomonadati</taxon>
        <taxon>Pseudomonadota</taxon>
        <taxon>Alphaproteobacteria</taxon>
        <taxon>Hyphomicrobiales</taxon>
        <taxon>Rhizobiaceae</taxon>
        <taxon>Rhizobium/Agrobacterium group</taxon>
        <taxon>Rhizobium</taxon>
    </lineage>
</organism>
<dbReference type="InterPro" id="IPR000182">
    <property type="entry name" value="GNAT_dom"/>
</dbReference>
<dbReference type="PRINTS" id="PR01754">
    <property type="entry name" value="SACTRNSFRASE"/>
</dbReference>
<evidence type="ECO:0000313" key="5">
    <source>
        <dbReference type="Proteomes" id="UP000019443"/>
    </source>
</evidence>
<sequence length="173" mass="19496">MLVEDAETLPPAIMDCNFSFDVTSELLAPYDDPFGQVRVVEPYRKSYGFDPDDFTAGPDRRLVIASRAGRACGYLLLSKSWNGFVSVEDLAVDRTARRSGAGRMLMDRAVGWAREQDAPGIRLETQSNNVAACRFHKRYGFELGGYDKYLYAALEQRRETALFLYLFLTAVEV</sequence>
<keyword evidence="2 4" id="KW-0012">Acyltransferase</keyword>
<dbReference type="KEGG" id="rhl:LPU83_1155"/>
<evidence type="ECO:0000313" key="4">
    <source>
        <dbReference type="EMBL" id="CDM56829.1"/>
    </source>
</evidence>
<keyword evidence="5" id="KW-1185">Reference proteome</keyword>